<dbReference type="PANTHER" id="PTHR24078:SF553">
    <property type="entry name" value="DNAJ HOMOLOG SUBFAMILY B MEMBER 5"/>
    <property type="match status" value="1"/>
</dbReference>
<sequence>MPVRARGACLADSRGWEGCLLAGGRGRFTSLLGEGGGKAAVRSILIIRRVFLRSFCGRVRGGGWGGGGGMDDLFGSSFGGSGGGGMPRTRTKAGGGPQAARRRQPVEPEVTVVERPLPISLEDLFKGTHKKMKFQQKTFDAEGKRTTKDRILEMDIKPGLKKGSKIKFQGVGDQEEGGRQDLHFIVEEKNHPLFTREGDDIVLPLELDLKEALTGWKRTVTTIDGKNLVIDKGGPTQPGSNDTYPDLGMPKKGGGGGTSW</sequence>
<dbReference type="HOGENOM" id="CLU_017633_6_1_1"/>
<accession>L8GBH6</accession>
<dbReference type="CDD" id="cd10747">
    <property type="entry name" value="DnaJ_C"/>
    <property type="match status" value="1"/>
</dbReference>
<name>L8GBH6_PSED2</name>
<dbReference type="SUPFAM" id="SSF49493">
    <property type="entry name" value="HSP40/DnaJ peptide-binding domain"/>
    <property type="match status" value="2"/>
</dbReference>
<evidence type="ECO:0000313" key="4">
    <source>
        <dbReference type="EMBL" id="ELR10432.1"/>
    </source>
</evidence>
<dbReference type="Pfam" id="PF01556">
    <property type="entry name" value="DnaJ_C"/>
    <property type="match status" value="1"/>
</dbReference>
<dbReference type="GO" id="GO:0051087">
    <property type="term" value="F:protein-folding chaperone binding"/>
    <property type="evidence" value="ECO:0007669"/>
    <property type="project" value="TreeGrafter"/>
</dbReference>
<dbReference type="GO" id="GO:0006457">
    <property type="term" value="P:protein folding"/>
    <property type="evidence" value="ECO:0007669"/>
    <property type="project" value="InterPro"/>
</dbReference>
<dbReference type="GO" id="GO:0006413">
    <property type="term" value="P:translational initiation"/>
    <property type="evidence" value="ECO:0007669"/>
    <property type="project" value="TreeGrafter"/>
</dbReference>
<dbReference type="InterPro" id="IPR008971">
    <property type="entry name" value="HSP40/DnaJ_pept-bd"/>
</dbReference>
<reference evidence="5" key="1">
    <citation type="submission" date="2010-09" db="EMBL/GenBank/DDBJ databases">
        <title>The genome sequence of Geomyces destructans 20631-21.</title>
        <authorList>
            <consortium name="The Broad Institute Genome Sequencing Platform"/>
            <person name="Cuomo C.A."/>
            <person name="Blehert D.S."/>
            <person name="Lorch J.M."/>
            <person name="Young S.K."/>
            <person name="Zeng Q."/>
            <person name="Gargeya S."/>
            <person name="Fitzgerald M."/>
            <person name="Haas B."/>
            <person name="Abouelleil A."/>
            <person name="Alvarado L."/>
            <person name="Arachchi H.M."/>
            <person name="Berlin A."/>
            <person name="Brown A."/>
            <person name="Chapman S.B."/>
            <person name="Chen Z."/>
            <person name="Dunbar C."/>
            <person name="Freedman E."/>
            <person name="Gearin G."/>
            <person name="Gellesch M."/>
            <person name="Goldberg J."/>
            <person name="Griggs A."/>
            <person name="Gujja S."/>
            <person name="Heiman D."/>
            <person name="Howarth C."/>
            <person name="Larson L."/>
            <person name="Lui A."/>
            <person name="MacDonald P.J.P."/>
            <person name="Montmayeur A."/>
            <person name="Murphy C."/>
            <person name="Neiman D."/>
            <person name="Pearson M."/>
            <person name="Priest M."/>
            <person name="Roberts A."/>
            <person name="Saif S."/>
            <person name="Shea T."/>
            <person name="Shenoy N."/>
            <person name="Sisk P."/>
            <person name="Stolte C."/>
            <person name="Sykes S."/>
            <person name="Wortman J."/>
            <person name="Nusbaum C."/>
            <person name="Birren B."/>
        </authorList>
    </citation>
    <scope>NUCLEOTIDE SEQUENCE [LARGE SCALE GENOMIC DNA]</scope>
    <source>
        <strain evidence="5">ATCC MYA-4855 / 20631-21</strain>
    </source>
</reference>
<dbReference type="Gene3D" id="2.60.260.20">
    <property type="entry name" value="Urease metallochaperone UreE, N-terminal domain"/>
    <property type="match status" value="2"/>
</dbReference>
<dbReference type="EMBL" id="GL573177">
    <property type="protein sequence ID" value="ELR10432.1"/>
    <property type="molecule type" value="Genomic_DNA"/>
</dbReference>
<dbReference type="AlphaFoldDB" id="L8GBH6"/>
<dbReference type="InterPro" id="IPR002939">
    <property type="entry name" value="DnaJ_C"/>
</dbReference>
<evidence type="ECO:0000313" key="5">
    <source>
        <dbReference type="Proteomes" id="UP000011064"/>
    </source>
</evidence>
<dbReference type="InterPro" id="IPR051339">
    <property type="entry name" value="DnaJ_subfamily_B"/>
</dbReference>
<gene>
    <name evidence="4" type="ORF">GMDG_00844</name>
</gene>
<dbReference type="STRING" id="658429.L8GBH6"/>
<feature type="region of interest" description="Disordered" evidence="2">
    <location>
        <begin position="79"/>
        <end position="109"/>
    </location>
</feature>
<feature type="domain" description="Chaperone DnaJ C-terminal" evidence="3">
    <location>
        <begin position="114"/>
        <end position="254"/>
    </location>
</feature>
<keyword evidence="1" id="KW-0143">Chaperone</keyword>
<dbReference type="GO" id="GO:0005829">
    <property type="term" value="C:cytosol"/>
    <property type="evidence" value="ECO:0007669"/>
    <property type="project" value="TreeGrafter"/>
</dbReference>
<feature type="compositionally biased region" description="Gly residues" evidence="2">
    <location>
        <begin position="251"/>
        <end position="260"/>
    </location>
</feature>
<protein>
    <recommendedName>
        <fullName evidence="3">Chaperone DnaJ C-terminal domain-containing protein</fullName>
    </recommendedName>
</protein>
<organism evidence="4 5">
    <name type="scientific">Pseudogymnoascus destructans (strain ATCC MYA-4855 / 20631-21)</name>
    <name type="common">Bat white-nose syndrome fungus</name>
    <name type="synonym">Geomyces destructans</name>
    <dbReference type="NCBI Taxonomy" id="658429"/>
    <lineage>
        <taxon>Eukaryota</taxon>
        <taxon>Fungi</taxon>
        <taxon>Dikarya</taxon>
        <taxon>Ascomycota</taxon>
        <taxon>Pezizomycotina</taxon>
        <taxon>Leotiomycetes</taxon>
        <taxon>Thelebolales</taxon>
        <taxon>Thelebolaceae</taxon>
        <taxon>Pseudogymnoascus</taxon>
    </lineage>
</organism>
<dbReference type="Proteomes" id="UP000011064">
    <property type="component" value="Unassembled WGS sequence"/>
</dbReference>
<dbReference type="FunFam" id="2.60.260.20:FF:000002">
    <property type="entry name" value="Dnaj homolog subfamily b member"/>
    <property type="match status" value="1"/>
</dbReference>
<evidence type="ECO:0000259" key="3">
    <source>
        <dbReference type="Pfam" id="PF01556"/>
    </source>
</evidence>
<dbReference type="PANTHER" id="PTHR24078">
    <property type="entry name" value="DNAJ HOMOLOG SUBFAMILY C MEMBER"/>
    <property type="match status" value="1"/>
</dbReference>
<dbReference type="VEuPathDB" id="FungiDB:GMDG_00844"/>
<evidence type="ECO:0000256" key="2">
    <source>
        <dbReference type="SAM" id="MobiDB-lite"/>
    </source>
</evidence>
<dbReference type="OrthoDB" id="550424at2759"/>
<proteinExistence type="predicted"/>
<keyword evidence="5" id="KW-1185">Reference proteome</keyword>
<evidence type="ECO:0000256" key="1">
    <source>
        <dbReference type="ARBA" id="ARBA00023186"/>
    </source>
</evidence>
<feature type="region of interest" description="Disordered" evidence="2">
    <location>
        <begin position="231"/>
        <end position="260"/>
    </location>
</feature>
<dbReference type="GO" id="GO:0051082">
    <property type="term" value="F:unfolded protein binding"/>
    <property type="evidence" value="ECO:0007669"/>
    <property type="project" value="InterPro"/>
</dbReference>
<dbReference type="InParanoid" id="L8GBH6"/>